<protein>
    <submittedName>
        <fullName evidence="7">ABC transporter permease</fullName>
    </submittedName>
</protein>
<keyword evidence="4 6" id="KW-1133">Transmembrane helix</keyword>
<feature type="transmembrane region" description="Helical" evidence="6">
    <location>
        <begin position="86"/>
        <end position="114"/>
    </location>
</feature>
<dbReference type="Pfam" id="PF02653">
    <property type="entry name" value="BPD_transp_2"/>
    <property type="match status" value="1"/>
</dbReference>
<feature type="transmembrane region" description="Helical" evidence="6">
    <location>
        <begin position="61"/>
        <end position="80"/>
    </location>
</feature>
<reference evidence="7 8" key="1">
    <citation type="submission" date="2022-12" db="EMBL/GenBank/DDBJ databases">
        <title>Metagenome assembled genome from gulf of manar.</title>
        <authorList>
            <person name="Kohli P."/>
            <person name="Pk S."/>
            <person name="Venkata Ramana C."/>
            <person name="Sasikala C."/>
        </authorList>
    </citation>
    <scope>NUCLEOTIDE SEQUENCE [LARGE SCALE GENOMIC DNA]</scope>
    <source>
        <strain evidence="7">JB008</strain>
    </source>
</reference>
<evidence type="ECO:0000256" key="5">
    <source>
        <dbReference type="ARBA" id="ARBA00023136"/>
    </source>
</evidence>
<evidence type="ECO:0000313" key="8">
    <source>
        <dbReference type="Proteomes" id="UP001221217"/>
    </source>
</evidence>
<comment type="caution">
    <text evidence="7">The sequence shown here is derived from an EMBL/GenBank/DDBJ whole genome shotgun (WGS) entry which is preliminary data.</text>
</comment>
<keyword evidence="5 6" id="KW-0472">Membrane</keyword>
<comment type="subcellular location">
    <subcellularLocation>
        <location evidence="1">Cell membrane</location>
        <topology evidence="1">Multi-pass membrane protein</topology>
    </subcellularLocation>
</comment>
<feature type="transmembrane region" description="Helical" evidence="6">
    <location>
        <begin position="173"/>
        <end position="194"/>
    </location>
</feature>
<feature type="transmembrane region" description="Helical" evidence="6">
    <location>
        <begin position="225"/>
        <end position="244"/>
    </location>
</feature>
<dbReference type="PANTHER" id="PTHR32196:SF72">
    <property type="entry name" value="RIBOSE IMPORT PERMEASE PROTEIN RBSC"/>
    <property type="match status" value="1"/>
</dbReference>
<sequence>MAETTKARANLQVKRDNLFMRFIRQKESAIFLALIGIMLVITIIAPKFATPGNLYRVARQISFVAIVAFGVFTVILTGGIDLSVGSIIGISGVTCGLAMAAGAGPFVAVIVGLVTGFGVGMINGILVSYVGITPFIVTLGMLSMARGAIWIITKGWPVEEIHEKFLIIGQGKFLGIPVPVVIAIVVAVAMHLFLRYTIFGRRLYAIGGNEEATRLSGINVKQIKCLAYGISGLMSAITGIILVARFSSAQTNAGDGWELDAIAAAVIGGTSLSGGSGSVLGVIIGAAIMGVIRNGLVLMKVSAYWQTAIMGFIIVLAAVIDRVKNR</sequence>
<dbReference type="EMBL" id="JAQQAL010000011">
    <property type="protein sequence ID" value="MDC7226284.1"/>
    <property type="molecule type" value="Genomic_DNA"/>
</dbReference>
<feature type="transmembrane region" description="Helical" evidence="6">
    <location>
        <begin position="29"/>
        <end position="49"/>
    </location>
</feature>
<dbReference type="Proteomes" id="UP001221217">
    <property type="component" value="Unassembled WGS sequence"/>
</dbReference>
<evidence type="ECO:0000313" key="7">
    <source>
        <dbReference type="EMBL" id="MDC7226284.1"/>
    </source>
</evidence>
<evidence type="ECO:0000256" key="2">
    <source>
        <dbReference type="ARBA" id="ARBA00022475"/>
    </source>
</evidence>
<dbReference type="CDD" id="cd06579">
    <property type="entry name" value="TM_PBP1_transp_AraH_like"/>
    <property type="match status" value="1"/>
</dbReference>
<dbReference type="GO" id="GO:0005886">
    <property type="term" value="C:plasma membrane"/>
    <property type="evidence" value="ECO:0007669"/>
    <property type="project" value="UniProtKB-SubCell"/>
</dbReference>
<evidence type="ECO:0000256" key="3">
    <source>
        <dbReference type="ARBA" id="ARBA00022692"/>
    </source>
</evidence>
<accession>A0AAJ1IDP4</accession>
<keyword evidence="2" id="KW-1003">Cell membrane</keyword>
<evidence type="ECO:0000256" key="1">
    <source>
        <dbReference type="ARBA" id="ARBA00004651"/>
    </source>
</evidence>
<feature type="transmembrane region" description="Helical" evidence="6">
    <location>
        <begin position="303"/>
        <end position="320"/>
    </location>
</feature>
<evidence type="ECO:0000256" key="6">
    <source>
        <dbReference type="SAM" id="Phobius"/>
    </source>
</evidence>
<proteinExistence type="predicted"/>
<feature type="transmembrane region" description="Helical" evidence="6">
    <location>
        <begin position="126"/>
        <end position="153"/>
    </location>
</feature>
<evidence type="ECO:0000256" key="4">
    <source>
        <dbReference type="ARBA" id="ARBA00022989"/>
    </source>
</evidence>
<gene>
    <name evidence="7" type="ORF">PQJ61_05930</name>
</gene>
<name>A0AAJ1IDP4_9SPIO</name>
<keyword evidence="3 6" id="KW-0812">Transmembrane</keyword>
<dbReference type="AlphaFoldDB" id="A0AAJ1IDP4"/>
<dbReference type="GO" id="GO:0022857">
    <property type="term" value="F:transmembrane transporter activity"/>
    <property type="evidence" value="ECO:0007669"/>
    <property type="project" value="InterPro"/>
</dbReference>
<dbReference type="PANTHER" id="PTHR32196">
    <property type="entry name" value="ABC TRANSPORTER PERMEASE PROTEIN YPHD-RELATED-RELATED"/>
    <property type="match status" value="1"/>
</dbReference>
<feature type="transmembrane region" description="Helical" evidence="6">
    <location>
        <begin position="264"/>
        <end position="291"/>
    </location>
</feature>
<dbReference type="InterPro" id="IPR001851">
    <property type="entry name" value="ABC_transp_permease"/>
</dbReference>
<organism evidence="7 8">
    <name type="scientific">Candidatus Thalassospirochaeta sargassi</name>
    <dbReference type="NCBI Taxonomy" id="3119039"/>
    <lineage>
        <taxon>Bacteria</taxon>
        <taxon>Pseudomonadati</taxon>
        <taxon>Spirochaetota</taxon>
        <taxon>Spirochaetia</taxon>
        <taxon>Spirochaetales</taxon>
        <taxon>Spirochaetaceae</taxon>
        <taxon>Candidatus Thalassospirochaeta</taxon>
    </lineage>
</organism>